<dbReference type="InterPro" id="IPR009061">
    <property type="entry name" value="DNA-bd_dom_put_sf"/>
</dbReference>
<keyword evidence="4" id="KW-0804">Transcription</keyword>
<keyword evidence="3" id="KW-0010">Activator</keyword>
<dbReference type="RefSeq" id="WP_068680301.1">
    <property type="nucleotide sequence ID" value="NZ_LYPA01000031.1"/>
</dbReference>
<evidence type="ECO:0000256" key="1">
    <source>
        <dbReference type="ARBA" id="ARBA00023015"/>
    </source>
</evidence>
<evidence type="ECO:0000256" key="4">
    <source>
        <dbReference type="ARBA" id="ARBA00023163"/>
    </source>
</evidence>
<dbReference type="SUPFAM" id="SSF46955">
    <property type="entry name" value="Putative DNA-binding domain"/>
    <property type="match status" value="1"/>
</dbReference>
<dbReference type="Gene3D" id="1.10.1660.10">
    <property type="match status" value="1"/>
</dbReference>
<dbReference type="InterPro" id="IPR047057">
    <property type="entry name" value="MerR_fam"/>
</dbReference>
<dbReference type="GO" id="GO:0003700">
    <property type="term" value="F:DNA-binding transcription factor activity"/>
    <property type="evidence" value="ECO:0007669"/>
    <property type="project" value="InterPro"/>
</dbReference>
<keyword evidence="7" id="KW-1185">Reference proteome</keyword>
<protein>
    <submittedName>
        <fullName evidence="6">MerR family transcriptional regulator</fullName>
    </submittedName>
</protein>
<dbReference type="PANTHER" id="PTHR30204:SF90">
    <property type="entry name" value="HTH-TYPE TRANSCRIPTIONAL ACTIVATOR MTA"/>
    <property type="match status" value="1"/>
</dbReference>
<feature type="domain" description="HTH merR-type" evidence="5">
    <location>
        <begin position="1"/>
        <end position="69"/>
    </location>
</feature>
<dbReference type="SUPFAM" id="SSF89082">
    <property type="entry name" value="Antibiotic binding domain of TipA-like multidrug resistance regulators"/>
    <property type="match status" value="1"/>
</dbReference>
<evidence type="ECO:0000256" key="2">
    <source>
        <dbReference type="ARBA" id="ARBA00023125"/>
    </source>
</evidence>
<dbReference type="SMART" id="SM00422">
    <property type="entry name" value="HTH_MERR"/>
    <property type="match status" value="1"/>
</dbReference>
<name>A0A1A5YQL8_9BACL</name>
<evidence type="ECO:0000256" key="3">
    <source>
        <dbReference type="ARBA" id="ARBA00023159"/>
    </source>
</evidence>
<gene>
    <name evidence="6" type="ORF">A7K91_08355</name>
</gene>
<evidence type="ECO:0000313" key="6">
    <source>
        <dbReference type="EMBL" id="OBR67859.1"/>
    </source>
</evidence>
<dbReference type="InterPro" id="IPR036244">
    <property type="entry name" value="TipA-like_antibiotic-bd"/>
</dbReference>
<comment type="caution">
    <text evidence="6">The sequence shown here is derived from an EMBL/GenBank/DDBJ whole genome shotgun (WGS) entry which is preliminary data.</text>
</comment>
<accession>A0A1A5YQL8</accession>
<dbReference type="AlphaFoldDB" id="A0A1A5YQL8"/>
<dbReference type="Gene3D" id="1.10.490.50">
    <property type="entry name" value="Antibiotic binding domain of TipA-like multidrug resistance regulators"/>
    <property type="match status" value="1"/>
</dbReference>
<evidence type="ECO:0000313" key="7">
    <source>
        <dbReference type="Proteomes" id="UP000092024"/>
    </source>
</evidence>
<dbReference type="InterPro" id="IPR000551">
    <property type="entry name" value="MerR-type_HTH_dom"/>
</dbReference>
<organism evidence="6 7">
    <name type="scientific">Paenibacillus oryzae</name>
    <dbReference type="NCBI Taxonomy" id="1844972"/>
    <lineage>
        <taxon>Bacteria</taxon>
        <taxon>Bacillati</taxon>
        <taxon>Bacillota</taxon>
        <taxon>Bacilli</taxon>
        <taxon>Bacillales</taxon>
        <taxon>Paenibacillaceae</taxon>
        <taxon>Paenibacillus</taxon>
    </lineage>
</organism>
<dbReference type="STRING" id="1844972.A7K91_08355"/>
<dbReference type="Proteomes" id="UP000092024">
    <property type="component" value="Unassembled WGS sequence"/>
</dbReference>
<dbReference type="Pfam" id="PF13411">
    <property type="entry name" value="MerR_1"/>
    <property type="match status" value="1"/>
</dbReference>
<sequence length="247" mass="28355">MKVKEVADLVGISVRTLHHYDEIGLLVPEGTTEAGYRIYSGKNLELLQQILFFRELGFPLQTIKDIIYSPGFDRLAALRQHRLMLMEKRDRLDRLLVTVDKSIQHAKGESDMTNKEKFSGFDFSQNPYEKEARDRWGSEAVDAYAAKLKGMEQSGEMAGFQEEMNELYRTLAEMRHSDPASPEAQEGIARWYRLLNRVGSYTPEMFKGLGEMYVADERFTKNIDGFGEGLAAFMKDAMAEFANRQRK</sequence>
<dbReference type="EMBL" id="LYPA01000031">
    <property type="protein sequence ID" value="OBR67859.1"/>
    <property type="molecule type" value="Genomic_DNA"/>
</dbReference>
<keyword evidence="2" id="KW-0238">DNA-binding</keyword>
<proteinExistence type="predicted"/>
<dbReference type="PROSITE" id="PS50937">
    <property type="entry name" value="HTH_MERR_2"/>
    <property type="match status" value="1"/>
</dbReference>
<evidence type="ECO:0000259" key="5">
    <source>
        <dbReference type="PROSITE" id="PS50937"/>
    </source>
</evidence>
<dbReference type="PANTHER" id="PTHR30204">
    <property type="entry name" value="REDOX-CYCLING DRUG-SENSING TRANSCRIPTIONAL ACTIVATOR SOXR"/>
    <property type="match status" value="1"/>
</dbReference>
<dbReference type="InterPro" id="IPR012925">
    <property type="entry name" value="TipAS_dom"/>
</dbReference>
<dbReference type="OrthoDB" id="9814833at2"/>
<reference evidence="6 7" key="1">
    <citation type="submission" date="2016-05" db="EMBL/GenBank/DDBJ databases">
        <title>Paenibacillus oryzae. sp. nov., isolated from the rice root.</title>
        <authorList>
            <person name="Zhang J."/>
            <person name="Zhang X."/>
        </authorList>
    </citation>
    <scope>NUCLEOTIDE SEQUENCE [LARGE SCALE GENOMIC DNA]</scope>
    <source>
        <strain evidence="6 7">1DrF-4</strain>
    </source>
</reference>
<dbReference type="GO" id="GO:0003677">
    <property type="term" value="F:DNA binding"/>
    <property type="evidence" value="ECO:0007669"/>
    <property type="project" value="UniProtKB-KW"/>
</dbReference>
<dbReference type="CDD" id="cd01106">
    <property type="entry name" value="HTH_TipAL-Mta"/>
    <property type="match status" value="1"/>
</dbReference>
<dbReference type="Pfam" id="PF07739">
    <property type="entry name" value="TipAS"/>
    <property type="match status" value="1"/>
</dbReference>
<keyword evidence="1" id="KW-0805">Transcription regulation</keyword>